<proteinExistence type="predicted"/>
<dbReference type="Proteomes" id="UP000596742">
    <property type="component" value="Unassembled WGS sequence"/>
</dbReference>
<accession>A0A8B6F3C7</accession>
<dbReference type="Gene3D" id="1.25.40.20">
    <property type="entry name" value="Ankyrin repeat-containing domain"/>
    <property type="match status" value="1"/>
</dbReference>
<dbReference type="InterPro" id="IPR052050">
    <property type="entry name" value="SecEffector_AnkRepeat"/>
</dbReference>
<dbReference type="PANTHER" id="PTHR46586:SF3">
    <property type="entry name" value="ANKYRIN REPEAT-CONTAINING PROTEIN"/>
    <property type="match status" value="1"/>
</dbReference>
<dbReference type="EMBL" id="UYJE01006204">
    <property type="protein sequence ID" value="VDI43966.1"/>
    <property type="molecule type" value="Genomic_DNA"/>
</dbReference>
<dbReference type="SUPFAM" id="SSF48403">
    <property type="entry name" value="Ankyrin repeat"/>
    <property type="match status" value="1"/>
</dbReference>
<reference evidence="1" key="1">
    <citation type="submission" date="2018-11" db="EMBL/GenBank/DDBJ databases">
        <authorList>
            <person name="Alioto T."/>
            <person name="Alioto T."/>
        </authorList>
    </citation>
    <scope>NUCLEOTIDE SEQUENCE</scope>
</reference>
<dbReference type="AlphaFoldDB" id="A0A8B6F3C7"/>
<evidence type="ECO:0000313" key="2">
    <source>
        <dbReference type="Proteomes" id="UP000596742"/>
    </source>
</evidence>
<comment type="caution">
    <text evidence="1">The sequence shown here is derived from an EMBL/GenBank/DDBJ whole genome shotgun (WGS) entry which is preliminary data.</text>
</comment>
<keyword evidence="2" id="KW-1185">Reference proteome</keyword>
<protein>
    <recommendedName>
        <fullName evidence="3">Ankyrin repeat protein</fullName>
    </recommendedName>
</protein>
<gene>
    <name evidence="1" type="ORF">MGAL_10B045245</name>
</gene>
<evidence type="ECO:0000313" key="1">
    <source>
        <dbReference type="EMBL" id="VDI43966.1"/>
    </source>
</evidence>
<dbReference type="PANTHER" id="PTHR46586">
    <property type="entry name" value="ANKYRIN REPEAT-CONTAINING PROTEIN"/>
    <property type="match status" value="1"/>
</dbReference>
<name>A0A8B6F3C7_MYTGA</name>
<dbReference type="OrthoDB" id="88801at2759"/>
<dbReference type="InterPro" id="IPR036770">
    <property type="entry name" value="Ankyrin_rpt-contain_sf"/>
</dbReference>
<evidence type="ECO:0008006" key="3">
    <source>
        <dbReference type="Google" id="ProtNLM"/>
    </source>
</evidence>
<sequence>MRACETGNIAIVKCVLDKVDHNLIDFKAVIRKLYEYCNNHKNERSLRIFKVIVENVDWKQLDMKKVMNLACTLNSLYTVECILEKVDHKLLDMKIAMSEASEAGNTDIVKYILDKLDHNLIDFKDVIRKLYEYCNNHRNESISLVLKVLVENVDWKQLDMKTVMNLACTLNSLYTVECILEKVDHKLLDMKSGMIQACKTGNTDIVEFILDKVDHKLLNMKRVMIRACEAGNTDIVKCVLDKVDHHLIEFKDVISNLYEYCSNHRNKSSFLVLQVLVENVDWKQLDMKTVLNLVCKLNSLYTVECILYKVDHKLLDINSAIIQACEAGNTDIVKCILVRVDHNLIEFMDVLNEFYGYCKNYNYERLLLILKVIVEM</sequence>
<organism evidence="1 2">
    <name type="scientific">Mytilus galloprovincialis</name>
    <name type="common">Mediterranean mussel</name>
    <dbReference type="NCBI Taxonomy" id="29158"/>
    <lineage>
        <taxon>Eukaryota</taxon>
        <taxon>Metazoa</taxon>
        <taxon>Spiralia</taxon>
        <taxon>Lophotrochozoa</taxon>
        <taxon>Mollusca</taxon>
        <taxon>Bivalvia</taxon>
        <taxon>Autobranchia</taxon>
        <taxon>Pteriomorphia</taxon>
        <taxon>Mytilida</taxon>
        <taxon>Mytiloidea</taxon>
        <taxon>Mytilidae</taxon>
        <taxon>Mytilinae</taxon>
        <taxon>Mytilus</taxon>
    </lineage>
</organism>